<dbReference type="InterPro" id="IPR003439">
    <property type="entry name" value="ABC_transporter-like_ATP-bd"/>
</dbReference>
<proteinExistence type="inferred from homology"/>
<reference evidence="7" key="1">
    <citation type="journal article" date="2014" name="Int. J. Syst. Evol. Microbiol.">
        <title>Complete genome sequence of Corynebacterium casei LMG S-19264T (=DSM 44701T), isolated from a smear-ripened cheese.</title>
        <authorList>
            <consortium name="US DOE Joint Genome Institute (JGI-PGF)"/>
            <person name="Walter F."/>
            <person name="Albersmeier A."/>
            <person name="Kalinowski J."/>
            <person name="Ruckert C."/>
        </authorList>
    </citation>
    <scope>NUCLEOTIDE SEQUENCE</scope>
    <source>
        <strain evidence="7">VKM Ac-1069</strain>
    </source>
</reference>
<evidence type="ECO:0000256" key="4">
    <source>
        <dbReference type="ARBA" id="ARBA00022840"/>
    </source>
</evidence>
<keyword evidence="4 7" id="KW-0067">ATP-binding</keyword>
<dbReference type="PROSITE" id="PS50893">
    <property type="entry name" value="ABC_TRANSPORTER_2"/>
    <property type="match status" value="1"/>
</dbReference>
<feature type="domain" description="ABC transporter" evidence="6">
    <location>
        <begin position="5"/>
        <end position="239"/>
    </location>
</feature>
<dbReference type="GO" id="GO:0015807">
    <property type="term" value="P:L-amino acid transport"/>
    <property type="evidence" value="ECO:0007669"/>
    <property type="project" value="TreeGrafter"/>
</dbReference>
<dbReference type="InterPro" id="IPR027417">
    <property type="entry name" value="P-loop_NTPase"/>
</dbReference>
<dbReference type="GO" id="GO:0015658">
    <property type="term" value="F:branched-chain amino acid transmembrane transporter activity"/>
    <property type="evidence" value="ECO:0007669"/>
    <property type="project" value="TreeGrafter"/>
</dbReference>
<evidence type="ECO:0000313" key="8">
    <source>
        <dbReference type="Proteomes" id="UP001143463"/>
    </source>
</evidence>
<name>A0A9W6L7F0_9PSEU</name>
<protein>
    <submittedName>
        <fullName evidence="7">ABC transporter ATP-binding protein</fullName>
    </submittedName>
</protein>
<dbReference type="InterPro" id="IPR052156">
    <property type="entry name" value="BCAA_Transport_ATP-bd_LivF"/>
</dbReference>
<evidence type="ECO:0000256" key="3">
    <source>
        <dbReference type="ARBA" id="ARBA00022741"/>
    </source>
</evidence>
<evidence type="ECO:0000313" key="7">
    <source>
        <dbReference type="EMBL" id="GLL13326.1"/>
    </source>
</evidence>
<dbReference type="SUPFAM" id="SSF52540">
    <property type="entry name" value="P-loop containing nucleoside triphosphate hydrolases"/>
    <property type="match status" value="1"/>
</dbReference>
<keyword evidence="8" id="KW-1185">Reference proteome</keyword>
<dbReference type="PANTHER" id="PTHR43820">
    <property type="entry name" value="HIGH-AFFINITY BRANCHED-CHAIN AMINO ACID TRANSPORT ATP-BINDING PROTEIN LIVF"/>
    <property type="match status" value="1"/>
</dbReference>
<evidence type="ECO:0000256" key="2">
    <source>
        <dbReference type="ARBA" id="ARBA00022448"/>
    </source>
</evidence>
<dbReference type="RefSeq" id="WP_037049140.1">
    <property type="nucleotide sequence ID" value="NZ_BAAAUZ010000003.1"/>
</dbReference>
<dbReference type="AlphaFoldDB" id="A0A9W6L7F0"/>
<dbReference type="PANTHER" id="PTHR43820:SF6">
    <property type="entry name" value="ABC TRANSPORTER ATP-BINDING PROTEIN"/>
    <property type="match status" value="1"/>
</dbReference>
<dbReference type="SMART" id="SM00382">
    <property type="entry name" value="AAA"/>
    <property type="match status" value="1"/>
</dbReference>
<evidence type="ECO:0000256" key="1">
    <source>
        <dbReference type="ARBA" id="ARBA00005417"/>
    </source>
</evidence>
<organism evidence="7 8">
    <name type="scientific">Pseudonocardia halophobica</name>
    <dbReference type="NCBI Taxonomy" id="29401"/>
    <lineage>
        <taxon>Bacteria</taxon>
        <taxon>Bacillati</taxon>
        <taxon>Actinomycetota</taxon>
        <taxon>Actinomycetes</taxon>
        <taxon>Pseudonocardiales</taxon>
        <taxon>Pseudonocardiaceae</taxon>
        <taxon>Pseudonocardia</taxon>
    </lineage>
</organism>
<dbReference type="CDD" id="cd03224">
    <property type="entry name" value="ABC_TM1139_LivF_branched"/>
    <property type="match status" value="1"/>
</dbReference>
<evidence type="ECO:0000259" key="6">
    <source>
        <dbReference type="PROSITE" id="PS50893"/>
    </source>
</evidence>
<dbReference type="InterPro" id="IPR017871">
    <property type="entry name" value="ABC_transporter-like_CS"/>
</dbReference>
<dbReference type="GO" id="GO:0005524">
    <property type="term" value="F:ATP binding"/>
    <property type="evidence" value="ECO:0007669"/>
    <property type="project" value="UniProtKB-KW"/>
</dbReference>
<gene>
    <name evidence="7" type="ORF">GCM10017577_44690</name>
</gene>
<dbReference type="Proteomes" id="UP001143463">
    <property type="component" value="Unassembled WGS sequence"/>
</dbReference>
<comment type="caution">
    <text evidence="7">The sequence shown here is derived from an EMBL/GenBank/DDBJ whole genome shotgun (WGS) entry which is preliminary data.</text>
</comment>
<keyword evidence="2" id="KW-0813">Transport</keyword>
<evidence type="ECO:0000256" key="5">
    <source>
        <dbReference type="ARBA" id="ARBA00022970"/>
    </source>
</evidence>
<dbReference type="Gene3D" id="3.40.50.300">
    <property type="entry name" value="P-loop containing nucleotide triphosphate hydrolases"/>
    <property type="match status" value="1"/>
</dbReference>
<dbReference type="InterPro" id="IPR003593">
    <property type="entry name" value="AAA+_ATPase"/>
</dbReference>
<dbReference type="PROSITE" id="PS00211">
    <property type="entry name" value="ABC_TRANSPORTER_1"/>
    <property type="match status" value="1"/>
</dbReference>
<comment type="similarity">
    <text evidence="1">Belongs to the ABC transporter superfamily.</text>
</comment>
<keyword evidence="5" id="KW-0029">Amino-acid transport</keyword>
<dbReference type="GO" id="GO:0016887">
    <property type="term" value="F:ATP hydrolysis activity"/>
    <property type="evidence" value="ECO:0007669"/>
    <property type="project" value="InterPro"/>
</dbReference>
<reference evidence="7" key="2">
    <citation type="submission" date="2023-01" db="EMBL/GenBank/DDBJ databases">
        <authorList>
            <person name="Sun Q."/>
            <person name="Evtushenko L."/>
        </authorList>
    </citation>
    <scope>NUCLEOTIDE SEQUENCE</scope>
    <source>
        <strain evidence="7">VKM Ac-1069</strain>
    </source>
</reference>
<accession>A0A9W6L7F0</accession>
<keyword evidence="3" id="KW-0547">Nucleotide-binding</keyword>
<sequence>MSALLDVADLRVRYGHSLAVDGVSVRVGAGELVAVAGANGAGKSTLVDAVAGWSRGRPAVTGSVRLAGQDVGRLAAHRRAGLGLVLVPEGKGVFDGMTVQENLRVVRPPRGTAGRPYSVDDVLDVFPRLRERIAARCSTLSGGERQMVAIGRALRAAPRLLILDEPSVGLAPRLVVEVLTHIRDLVDAGLSVLLVEQNVRAALEVADRLHLLDQGRIVASGTAAQMREDDRVAQAYLGGLGP</sequence>
<dbReference type="EMBL" id="BSFQ01000021">
    <property type="protein sequence ID" value="GLL13326.1"/>
    <property type="molecule type" value="Genomic_DNA"/>
</dbReference>
<dbReference type="Pfam" id="PF00005">
    <property type="entry name" value="ABC_tran"/>
    <property type="match status" value="1"/>
</dbReference>